<dbReference type="EMBL" id="JAPTNE010000003">
    <property type="protein sequence ID" value="MCZ0805861.1"/>
    <property type="molecule type" value="Genomic_DNA"/>
</dbReference>
<evidence type="ECO:0000259" key="1">
    <source>
        <dbReference type="Pfam" id="PF21793"/>
    </source>
</evidence>
<evidence type="ECO:0000313" key="3">
    <source>
        <dbReference type="Proteomes" id="UP001077662"/>
    </source>
</evidence>
<feature type="domain" description="DUF6877" evidence="1">
    <location>
        <begin position="1"/>
        <end position="53"/>
    </location>
</feature>
<protein>
    <recommendedName>
        <fullName evidence="1">DUF6877 domain-containing protein</fullName>
    </recommendedName>
</protein>
<accession>A0AAP3G769</accession>
<evidence type="ECO:0000313" key="2">
    <source>
        <dbReference type="EMBL" id="MCZ0805861.1"/>
    </source>
</evidence>
<dbReference type="Pfam" id="PF21793">
    <property type="entry name" value="DUF6877"/>
    <property type="match status" value="1"/>
</dbReference>
<name>A0AAP3G769_BRELA</name>
<comment type="caution">
    <text evidence="2">The sequence shown here is derived from an EMBL/GenBank/DDBJ whole genome shotgun (WGS) entry which is preliminary data.</text>
</comment>
<sequence>MSHMEQLLIITPRLPVPVLEDIYRRITDWLASGGSEDDPYIEQQLRYAQRFVNGR</sequence>
<dbReference type="InterPro" id="IPR049242">
    <property type="entry name" value="DUF6877"/>
</dbReference>
<gene>
    <name evidence="2" type="ORF">O0554_02855</name>
</gene>
<dbReference type="Proteomes" id="UP001077662">
    <property type="component" value="Unassembled WGS sequence"/>
</dbReference>
<reference evidence="2" key="1">
    <citation type="submission" date="2022-09" db="EMBL/GenBank/DDBJ databases">
        <title>Genome analysis and characterization of larvicidal activity of Brevibacillus strains.</title>
        <authorList>
            <person name="Patrusheva E.V."/>
            <person name="Izotova A.O."/>
            <person name="Toshchakov S.V."/>
            <person name="Sineoky S.P."/>
        </authorList>
    </citation>
    <scope>NUCLEOTIDE SEQUENCE</scope>
    <source>
        <strain evidence="2">VKPM_B-13247</strain>
    </source>
</reference>
<proteinExistence type="predicted"/>
<organism evidence="2 3">
    <name type="scientific">Brevibacillus laterosporus</name>
    <name type="common">Bacillus laterosporus</name>
    <dbReference type="NCBI Taxonomy" id="1465"/>
    <lineage>
        <taxon>Bacteria</taxon>
        <taxon>Bacillati</taxon>
        <taxon>Bacillota</taxon>
        <taxon>Bacilli</taxon>
        <taxon>Bacillales</taxon>
        <taxon>Paenibacillaceae</taxon>
        <taxon>Brevibacillus</taxon>
    </lineage>
</organism>
<dbReference type="AlphaFoldDB" id="A0AAP3G769"/>